<evidence type="ECO:0000313" key="16">
    <source>
        <dbReference type="Proteomes" id="UP000001784"/>
    </source>
</evidence>
<dbReference type="InterPro" id="IPR014016">
    <property type="entry name" value="UvrD-like_ATP-bd"/>
</dbReference>
<dbReference type="HOGENOM" id="CLU_004585_5_4_7"/>
<evidence type="ECO:0000259" key="14">
    <source>
        <dbReference type="PROSITE" id="PS51217"/>
    </source>
</evidence>
<reference evidence="15 16" key="1">
    <citation type="submission" date="2006-10" db="EMBL/GenBank/DDBJ databases">
        <title>Complete sequence of Syntrophobacter fumaroxidans MPOB.</title>
        <authorList>
            <consortium name="US DOE Joint Genome Institute"/>
            <person name="Copeland A."/>
            <person name="Lucas S."/>
            <person name="Lapidus A."/>
            <person name="Barry K."/>
            <person name="Detter J.C."/>
            <person name="Glavina del Rio T."/>
            <person name="Hammon N."/>
            <person name="Israni S."/>
            <person name="Pitluck S."/>
            <person name="Goltsman E.G."/>
            <person name="Martinez M."/>
            <person name="Schmutz J."/>
            <person name="Larimer F."/>
            <person name="Land M."/>
            <person name="Hauser L."/>
            <person name="Kyrpides N."/>
            <person name="Kim E."/>
            <person name="Boone D.R."/>
            <person name="Brockman F."/>
            <person name="Culley D."/>
            <person name="Ferry J."/>
            <person name="Gunsalus R."/>
            <person name="McInerney M.J."/>
            <person name="Morrison M."/>
            <person name="Plugge C."/>
            <person name="Rohlin L."/>
            <person name="Scholten J."/>
            <person name="Sieber J."/>
            <person name="Stams A.J.M."/>
            <person name="Worm P."/>
            <person name="Henstra A.M."/>
            <person name="Richardson P."/>
        </authorList>
    </citation>
    <scope>NUCLEOTIDE SEQUENCE [LARGE SCALE GENOMIC DNA]</scope>
    <source>
        <strain evidence="16">DSM 10017 / MPOB</strain>
    </source>
</reference>
<keyword evidence="6" id="KW-0238">DNA-binding</keyword>
<dbReference type="PANTHER" id="PTHR11070">
    <property type="entry name" value="UVRD / RECB / PCRA DNA HELICASE FAMILY MEMBER"/>
    <property type="match status" value="1"/>
</dbReference>
<dbReference type="InterPro" id="IPR013986">
    <property type="entry name" value="DExx_box_DNA_helicase_dom_sf"/>
</dbReference>
<dbReference type="STRING" id="335543.Sfum_0502"/>
<dbReference type="InterPro" id="IPR027417">
    <property type="entry name" value="P-loop_NTPase"/>
</dbReference>
<dbReference type="GO" id="GO:0000725">
    <property type="term" value="P:recombinational repair"/>
    <property type="evidence" value="ECO:0007669"/>
    <property type="project" value="TreeGrafter"/>
</dbReference>
<sequence length="620" mass="70472">MSMQSLSPVQMEAVSHVETPAIVTAGAGSGKTRTLTNKIAYLVNNLHYDPERILAITFTNKAADEMKSRLEKITGRSAGDFPWVRTFHSACFKILKVHCELLGYRKPLLIHDASQQKAHLKKVLAELNLDRHYLFAAASLISKAKNSADPVLYLASNGRVPRRKEAYRIYNEMLAQSNSVDFDDILLLTRDLLQKYPEIRKAYRNRFDYILVDEFQDSNEIQNQIIDLLLKDGRLTVVGDDYQSIYQFRGANPFHFINFPQKYAKARVFRLEENFRSTRQIVTASDRLIAHNLQRIEKQCFSRRDGQPVTVETFYNEQMEAEWVADRCRELLNDENIPYREIAILYRTKFTSLPFERALRSAGVPYTMVGAQGFFQRREVQDINAYLICAVNPSDDISFERIVNVPRRGIGPGALKKIFGCKERNMSLRDAARKAIDGRLIPKKAAAELDKLLSLLESIAEEKPDAAMHRVMKETDYFAHLSTLSDDGDDLETRLENIKSMIYDAAGKASIPEYLEDAALIRDDQDETDNGNGVRLSTIHAAKGLEFKAVFVVAVEEGILPHRKSIETESEIELERGMEEERRLMYVAMTRASELLSLSAAATRRGELARPSPFLAETGL</sequence>
<dbReference type="EC" id="5.6.2.4" evidence="9"/>
<comment type="similarity">
    <text evidence="1">Belongs to the helicase family. UvrD subfamily.</text>
</comment>
<evidence type="ECO:0000256" key="10">
    <source>
        <dbReference type="ARBA" id="ARBA00034923"/>
    </source>
</evidence>
<dbReference type="EMBL" id="CP000478">
    <property type="protein sequence ID" value="ABK16202.1"/>
    <property type="molecule type" value="Genomic_DNA"/>
</dbReference>
<dbReference type="PROSITE" id="PS51198">
    <property type="entry name" value="UVRD_HELICASE_ATP_BIND"/>
    <property type="match status" value="1"/>
</dbReference>
<dbReference type="RefSeq" id="WP_011697375.1">
    <property type="nucleotide sequence ID" value="NC_008554.1"/>
</dbReference>
<comment type="catalytic activity">
    <reaction evidence="8">
        <text>Couples ATP hydrolysis with the unwinding of duplex DNA by translocating in the 3'-5' direction.</text>
        <dbReference type="EC" id="5.6.2.4"/>
    </reaction>
</comment>
<dbReference type="Pfam" id="PF00580">
    <property type="entry name" value="UvrD-helicase"/>
    <property type="match status" value="1"/>
</dbReference>
<evidence type="ECO:0000256" key="6">
    <source>
        <dbReference type="ARBA" id="ARBA00023125"/>
    </source>
</evidence>
<evidence type="ECO:0000256" key="2">
    <source>
        <dbReference type="ARBA" id="ARBA00022741"/>
    </source>
</evidence>
<dbReference type="Proteomes" id="UP000001784">
    <property type="component" value="Chromosome"/>
</dbReference>
<keyword evidence="7" id="KW-0413">Isomerase</keyword>
<evidence type="ECO:0000256" key="8">
    <source>
        <dbReference type="ARBA" id="ARBA00034617"/>
    </source>
</evidence>
<dbReference type="CDD" id="cd18807">
    <property type="entry name" value="SF1_C_UvrD"/>
    <property type="match status" value="1"/>
</dbReference>
<proteinExistence type="inferred from homology"/>
<dbReference type="InterPro" id="IPR000212">
    <property type="entry name" value="DNA_helicase_UvrD/REP"/>
</dbReference>
<keyword evidence="4 12" id="KW-0347">Helicase</keyword>
<dbReference type="InParanoid" id="A0LFK0"/>
<dbReference type="GO" id="GO:0005829">
    <property type="term" value="C:cytosol"/>
    <property type="evidence" value="ECO:0007669"/>
    <property type="project" value="TreeGrafter"/>
</dbReference>
<evidence type="ECO:0000256" key="3">
    <source>
        <dbReference type="ARBA" id="ARBA00022801"/>
    </source>
</evidence>
<evidence type="ECO:0000256" key="11">
    <source>
        <dbReference type="ARBA" id="ARBA00048988"/>
    </source>
</evidence>
<evidence type="ECO:0000256" key="1">
    <source>
        <dbReference type="ARBA" id="ARBA00009922"/>
    </source>
</evidence>
<keyword evidence="2 12" id="KW-0547">Nucleotide-binding</keyword>
<dbReference type="SUPFAM" id="SSF52540">
    <property type="entry name" value="P-loop containing nucleoside triphosphate hydrolases"/>
    <property type="match status" value="1"/>
</dbReference>
<evidence type="ECO:0000256" key="7">
    <source>
        <dbReference type="ARBA" id="ARBA00023235"/>
    </source>
</evidence>
<dbReference type="AlphaFoldDB" id="A0LFK0"/>
<keyword evidence="16" id="KW-1185">Reference proteome</keyword>
<evidence type="ECO:0000256" key="4">
    <source>
        <dbReference type="ARBA" id="ARBA00022806"/>
    </source>
</evidence>
<feature type="domain" description="UvrD-like helicase ATP-binding" evidence="13">
    <location>
        <begin position="4"/>
        <end position="278"/>
    </location>
</feature>
<dbReference type="eggNOG" id="COG0210">
    <property type="taxonomic scope" value="Bacteria"/>
</dbReference>
<dbReference type="Pfam" id="PF13361">
    <property type="entry name" value="UvrD_C"/>
    <property type="match status" value="1"/>
</dbReference>
<protein>
    <recommendedName>
        <fullName evidence="9">DNA 3'-5' helicase</fullName>
        <ecNumber evidence="9">5.6.2.4</ecNumber>
    </recommendedName>
    <alternativeName>
        <fullName evidence="10">DNA 3'-5' helicase II</fullName>
    </alternativeName>
</protein>
<dbReference type="Gene3D" id="1.10.10.160">
    <property type="match status" value="1"/>
</dbReference>
<name>A0LFK0_SYNFM</name>
<comment type="catalytic activity">
    <reaction evidence="11">
        <text>ATP + H2O = ADP + phosphate + H(+)</text>
        <dbReference type="Rhea" id="RHEA:13065"/>
        <dbReference type="ChEBI" id="CHEBI:15377"/>
        <dbReference type="ChEBI" id="CHEBI:15378"/>
        <dbReference type="ChEBI" id="CHEBI:30616"/>
        <dbReference type="ChEBI" id="CHEBI:43474"/>
        <dbReference type="ChEBI" id="CHEBI:456216"/>
        <dbReference type="EC" id="5.6.2.4"/>
    </reaction>
</comment>
<dbReference type="KEGG" id="sfu:Sfum_0502"/>
<dbReference type="GO" id="GO:0003677">
    <property type="term" value="F:DNA binding"/>
    <property type="evidence" value="ECO:0007669"/>
    <property type="project" value="UniProtKB-KW"/>
</dbReference>
<evidence type="ECO:0000259" key="13">
    <source>
        <dbReference type="PROSITE" id="PS51198"/>
    </source>
</evidence>
<dbReference type="CDD" id="cd17932">
    <property type="entry name" value="DEXQc_UvrD"/>
    <property type="match status" value="1"/>
</dbReference>
<dbReference type="PROSITE" id="PS51217">
    <property type="entry name" value="UVRD_HELICASE_CTER"/>
    <property type="match status" value="1"/>
</dbReference>
<gene>
    <name evidence="15" type="ordered locus">Sfum_0502</name>
</gene>
<evidence type="ECO:0000256" key="12">
    <source>
        <dbReference type="PROSITE-ProRule" id="PRU00560"/>
    </source>
</evidence>
<organism evidence="15 16">
    <name type="scientific">Syntrophobacter fumaroxidans (strain DSM 10017 / MPOB)</name>
    <dbReference type="NCBI Taxonomy" id="335543"/>
    <lineage>
        <taxon>Bacteria</taxon>
        <taxon>Pseudomonadati</taxon>
        <taxon>Thermodesulfobacteriota</taxon>
        <taxon>Syntrophobacteria</taxon>
        <taxon>Syntrophobacterales</taxon>
        <taxon>Syntrophobacteraceae</taxon>
        <taxon>Syntrophobacter</taxon>
    </lineage>
</organism>
<evidence type="ECO:0000313" key="15">
    <source>
        <dbReference type="EMBL" id="ABK16202.1"/>
    </source>
</evidence>
<feature type="binding site" evidence="12">
    <location>
        <begin position="25"/>
        <end position="32"/>
    </location>
    <ligand>
        <name>ATP</name>
        <dbReference type="ChEBI" id="CHEBI:30616"/>
    </ligand>
</feature>
<dbReference type="GO" id="GO:0016887">
    <property type="term" value="F:ATP hydrolysis activity"/>
    <property type="evidence" value="ECO:0007669"/>
    <property type="project" value="RHEA"/>
</dbReference>
<feature type="domain" description="UvrD-like helicase C-terminal" evidence="14">
    <location>
        <begin position="279"/>
        <end position="544"/>
    </location>
</feature>
<dbReference type="OrthoDB" id="9810135at2"/>
<dbReference type="Gene3D" id="3.40.50.300">
    <property type="entry name" value="P-loop containing nucleotide triphosphate hydrolases"/>
    <property type="match status" value="2"/>
</dbReference>
<dbReference type="PANTHER" id="PTHR11070:SF2">
    <property type="entry name" value="ATP-DEPENDENT DNA HELICASE SRS2"/>
    <property type="match status" value="1"/>
</dbReference>
<accession>A0LFK0</accession>
<keyword evidence="5 12" id="KW-0067">ATP-binding</keyword>
<evidence type="ECO:0000256" key="9">
    <source>
        <dbReference type="ARBA" id="ARBA00034808"/>
    </source>
</evidence>
<dbReference type="FunCoup" id="A0LFK0">
    <property type="interactions" value="433"/>
</dbReference>
<dbReference type="InterPro" id="IPR014017">
    <property type="entry name" value="DNA_helicase_UvrD-like_C"/>
</dbReference>
<dbReference type="GO" id="GO:0005524">
    <property type="term" value="F:ATP binding"/>
    <property type="evidence" value="ECO:0007669"/>
    <property type="project" value="UniProtKB-UniRule"/>
</dbReference>
<dbReference type="GO" id="GO:0043138">
    <property type="term" value="F:3'-5' DNA helicase activity"/>
    <property type="evidence" value="ECO:0007669"/>
    <property type="project" value="UniProtKB-EC"/>
</dbReference>
<keyword evidence="3 12" id="KW-0378">Hydrolase</keyword>
<dbReference type="Gene3D" id="1.10.486.10">
    <property type="entry name" value="PCRA, domain 4"/>
    <property type="match status" value="1"/>
</dbReference>
<evidence type="ECO:0000256" key="5">
    <source>
        <dbReference type="ARBA" id="ARBA00022840"/>
    </source>
</evidence>